<accession>A0A927MSE9</accession>
<keyword evidence="8" id="KW-1185">Reference proteome</keyword>
<reference evidence="7" key="1">
    <citation type="submission" date="2020-10" db="EMBL/GenBank/DDBJ databases">
        <title>Genomic Encyclopedia of Type Strains, Phase IV (KMG-IV): sequencing the most valuable type-strain genomes for metagenomic binning, comparative biology and taxonomic classification.</title>
        <authorList>
            <person name="Goeker M."/>
        </authorList>
    </citation>
    <scope>NUCLEOTIDE SEQUENCE</scope>
    <source>
        <strain evidence="7">DSM 13886</strain>
    </source>
</reference>
<dbReference type="Pfam" id="PF01497">
    <property type="entry name" value="Peripla_BP_2"/>
    <property type="match status" value="1"/>
</dbReference>
<dbReference type="PANTHER" id="PTHR30532">
    <property type="entry name" value="IRON III DICITRATE-BINDING PERIPLASMIC PROTEIN"/>
    <property type="match status" value="1"/>
</dbReference>
<evidence type="ECO:0000256" key="4">
    <source>
        <dbReference type="ARBA" id="ARBA00022729"/>
    </source>
</evidence>
<dbReference type="Gene3D" id="3.40.50.1980">
    <property type="entry name" value="Nitrogenase molybdenum iron protein domain"/>
    <property type="match status" value="2"/>
</dbReference>
<gene>
    <name evidence="7" type="ORF">H4683_003709</name>
</gene>
<dbReference type="InterPro" id="IPR051313">
    <property type="entry name" value="Bact_iron-sidero_bind"/>
</dbReference>
<dbReference type="InterPro" id="IPR002491">
    <property type="entry name" value="ABC_transptr_periplasmic_BD"/>
</dbReference>
<dbReference type="GO" id="GO:1901678">
    <property type="term" value="P:iron coordination entity transport"/>
    <property type="evidence" value="ECO:0007669"/>
    <property type="project" value="UniProtKB-ARBA"/>
</dbReference>
<evidence type="ECO:0000259" key="6">
    <source>
        <dbReference type="PROSITE" id="PS50983"/>
    </source>
</evidence>
<comment type="similarity">
    <text evidence="2">Belongs to the bacterial solute-binding protein 8 family.</text>
</comment>
<evidence type="ECO:0000256" key="3">
    <source>
        <dbReference type="ARBA" id="ARBA00022448"/>
    </source>
</evidence>
<dbReference type="SUPFAM" id="SSF53807">
    <property type="entry name" value="Helical backbone' metal receptor"/>
    <property type="match status" value="1"/>
</dbReference>
<dbReference type="PROSITE" id="PS50983">
    <property type="entry name" value="FE_B12_PBP"/>
    <property type="match status" value="1"/>
</dbReference>
<evidence type="ECO:0000256" key="5">
    <source>
        <dbReference type="SAM" id="SignalP"/>
    </source>
</evidence>
<organism evidence="7 8">
    <name type="scientific">Sporosarcina limicola</name>
    <dbReference type="NCBI Taxonomy" id="34101"/>
    <lineage>
        <taxon>Bacteria</taxon>
        <taxon>Bacillati</taxon>
        <taxon>Bacillota</taxon>
        <taxon>Bacilli</taxon>
        <taxon>Bacillales</taxon>
        <taxon>Caryophanaceae</taxon>
        <taxon>Sporosarcina</taxon>
    </lineage>
</organism>
<dbReference type="GO" id="GO:0030288">
    <property type="term" value="C:outer membrane-bounded periplasmic space"/>
    <property type="evidence" value="ECO:0007669"/>
    <property type="project" value="TreeGrafter"/>
</dbReference>
<feature type="chain" id="PRO_5039637468" evidence="5">
    <location>
        <begin position="23"/>
        <end position="346"/>
    </location>
</feature>
<sequence>MNIIAKRMLVVCITCLSLIILGACNNNEDEINTEAFSTSAEIEKATNDTFTTKLVNHDLGETEIPTEPKRIVSINMEDVLVNLDVNLVLATPIQRQDYLNDILEESGTKLAEYSGEINFEAIIEANPDLIIASTVLVSEVYEKLEKIAPTIAYNRANWRDSIVDLGEALNKEEKAKQIIIKHKKKIAKKRESITNLIGQEPTVAFLRMQEKDLRLFYPSILSDPNPFLGYVSIAYEEEGLQWKADPYILGLQEETPDMQNASVSLEVLPKLTAEHLFVVTLSSDGSDEQLQKTLDELISMEDSTVWSAIPAVKSGNVHILNMKNWLIDGPTAEMSKLDELERVLKK</sequence>
<name>A0A927MSE9_9BACL</name>
<comment type="caution">
    <text evidence="7">The sequence shown here is derived from an EMBL/GenBank/DDBJ whole genome shotgun (WGS) entry which is preliminary data.</text>
</comment>
<evidence type="ECO:0000313" key="8">
    <source>
        <dbReference type="Proteomes" id="UP000658225"/>
    </source>
</evidence>
<evidence type="ECO:0000313" key="7">
    <source>
        <dbReference type="EMBL" id="MBE1556584.1"/>
    </source>
</evidence>
<evidence type="ECO:0000256" key="1">
    <source>
        <dbReference type="ARBA" id="ARBA00004196"/>
    </source>
</evidence>
<keyword evidence="4 5" id="KW-0732">Signal</keyword>
<dbReference type="RefSeq" id="WP_192600214.1">
    <property type="nucleotide sequence ID" value="NZ_JADBEL010000030.1"/>
</dbReference>
<feature type="domain" description="Fe/B12 periplasmic-binding" evidence="6">
    <location>
        <begin position="70"/>
        <end position="346"/>
    </location>
</feature>
<comment type="subcellular location">
    <subcellularLocation>
        <location evidence="1">Cell envelope</location>
    </subcellularLocation>
</comment>
<dbReference type="PANTHER" id="PTHR30532:SF1">
    <property type="entry name" value="IRON(3+)-HYDROXAMATE-BINDING PROTEIN FHUD"/>
    <property type="match status" value="1"/>
</dbReference>
<keyword evidence="3" id="KW-0813">Transport</keyword>
<dbReference type="AlphaFoldDB" id="A0A927MSE9"/>
<dbReference type="Proteomes" id="UP000658225">
    <property type="component" value="Unassembled WGS sequence"/>
</dbReference>
<feature type="signal peptide" evidence="5">
    <location>
        <begin position="1"/>
        <end position="22"/>
    </location>
</feature>
<protein>
    <submittedName>
        <fullName evidence="7">Iron complex transport system substrate-binding protein</fullName>
    </submittedName>
</protein>
<dbReference type="EMBL" id="JADBEL010000030">
    <property type="protein sequence ID" value="MBE1556584.1"/>
    <property type="molecule type" value="Genomic_DNA"/>
</dbReference>
<dbReference type="PROSITE" id="PS51257">
    <property type="entry name" value="PROKAR_LIPOPROTEIN"/>
    <property type="match status" value="1"/>
</dbReference>
<evidence type="ECO:0000256" key="2">
    <source>
        <dbReference type="ARBA" id="ARBA00008814"/>
    </source>
</evidence>
<proteinExistence type="inferred from homology"/>